<dbReference type="EMBL" id="JAOQIO010000089">
    <property type="protein sequence ID" value="MCU6795030.1"/>
    <property type="molecule type" value="Genomic_DNA"/>
</dbReference>
<dbReference type="Proteomes" id="UP001652445">
    <property type="component" value="Unassembled WGS sequence"/>
</dbReference>
<dbReference type="PROSITE" id="PS51257">
    <property type="entry name" value="PROKAR_LIPOPROTEIN"/>
    <property type="match status" value="1"/>
</dbReference>
<dbReference type="RefSeq" id="WP_262686084.1">
    <property type="nucleotide sequence ID" value="NZ_JAOQIO010000089.1"/>
</dbReference>
<evidence type="ECO:0000313" key="3">
    <source>
        <dbReference type="EMBL" id="MCU6795030.1"/>
    </source>
</evidence>
<evidence type="ECO:0000256" key="2">
    <source>
        <dbReference type="SAM" id="SignalP"/>
    </source>
</evidence>
<gene>
    <name evidence="3" type="ORF">OB236_23260</name>
</gene>
<keyword evidence="1 2" id="KW-0732">Signal</keyword>
<organism evidence="3 4">
    <name type="scientific">Paenibacillus baimaensis</name>
    <dbReference type="NCBI Taxonomy" id="2982185"/>
    <lineage>
        <taxon>Bacteria</taxon>
        <taxon>Bacillati</taxon>
        <taxon>Bacillota</taxon>
        <taxon>Bacilli</taxon>
        <taxon>Bacillales</taxon>
        <taxon>Paenibacillaceae</taxon>
        <taxon>Paenibacillus</taxon>
    </lineage>
</organism>
<evidence type="ECO:0000313" key="4">
    <source>
        <dbReference type="Proteomes" id="UP001652445"/>
    </source>
</evidence>
<evidence type="ECO:0000256" key="1">
    <source>
        <dbReference type="ARBA" id="ARBA00022729"/>
    </source>
</evidence>
<accession>A0ABT2UK67</accession>
<comment type="caution">
    <text evidence="3">The sequence shown here is derived from an EMBL/GenBank/DDBJ whole genome shotgun (WGS) entry which is preliminary data.</text>
</comment>
<feature type="signal peptide" evidence="2">
    <location>
        <begin position="1"/>
        <end position="26"/>
    </location>
</feature>
<dbReference type="Gene3D" id="3.40.190.10">
    <property type="entry name" value="Periplasmic binding protein-like II"/>
    <property type="match status" value="2"/>
</dbReference>
<reference evidence="3 4" key="1">
    <citation type="submission" date="2022-09" db="EMBL/GenBank/DDBJ databases">
        <authorList>
            <person name="Han X.L."/>
            <person name="Wang Q."/>
            <person name="Lu T."/>
        </authorList>
    </citation>
    <scope>NUCLEOTIDE SEQUENCE [LARGE SCALE GENOMIC DNA]</scope>
    <source>
        <strain evidence="3 4">WQ 127069</strain>
    </source>
</reference>
<protein>
    <submittedName>
        <fullName evidence="3">Extracellular solute-binding protein</fullName>
    </submittedName>
</protein>
<dbReference type="InterPro" id="IPR050490">
    <property type="entry name" value="Bact_solute-bd_prot1"/>
</dbReference>
<sequence length="510" mass="55951">MKRRNGINKAGIATMGIMVGAAAMLAGCGSDSGKAPAASPASNNAAVENKGPLKLSIMTLMYSEPPKADSEAQKKIEEYTNTKLDISWVPNSSYKEKVNVTIASGELPKALLVQNNKDSNILAAVRSGVFWEVGPYLKDYPNLSKMNKSVFDNISVDGKVYGVFRARDLAPSGIIFRSDWLKNVGLSEPKTIDELYNVLKAFTLNDPDKNGKADTVGLTDEKTMDGFAVVASYMGAPNGWEAKDGKMSPDFMSPAYFEAMKFYKKLYDEKLIKQDFPVLNNQQKKDDINQGKAGVVISSMLDAPNYQASLTKSFPGADVDVVSRIKGSAGDRSPGGQGYNSVFMFPKSSVKTEAELKQILGFFDKLSDQKMLDLLGWGIEGRHYKMEDNKPTFIDQKLFDTEVGSSLLQLQVAKYSAKTTGKETPLMEKYGKMIIDNESIAVNNPTNPLVSDTQTTKGNELKPIIDDARTKFVLGKLDEAGWKQAIEQWKKAGGDKVIEEYSAQYAKIKK</sequence>
<feature type="chain" id="PRO_5045760049" evidence="2">
    <location>
        <begin position="27"/>
        <end position="510"/>
    </location>
</feature>
<dbReference type="PANTHER" id="PTHR43649:SF33">
    <property type="entry name" value="POLYGALACTURONAN_RHAMNOGALACTURONAN-BINDING PROTEIN YTCQ"/>
    <property type="match status" value="1"/>
</dbReference>
<name>A0ABT2UK67_9BACL</name>
<dbReference type="CDD" id="cd13580">
    <property type="entry name" value="PBP2_AlgQ_like_1"/>
    <property type="match status" value="1"/>
</dbReference>
<keyword evidence="4" id="KW-1185">Reference proteome</keyword>
<dbReference type="PANTHER" id="PTHR43649">
    <property type="entry name" value="ARABINOSE-BINDING PROTEIN-RELATED"/>
    <property type="match status" value="1"/>
</dbReference>
<dbReference type="SUPFAM" id="SSF53850">
    <property type="entry name" value="Periplasmic binding protein-like II"/>
    <property type="match status" value="1"/>
</dbReference>
<proteinExistence type="predicted"/>